<evidence type="ECO:0000256" key="1">
    <source>
        <dbReference type="SAM" id="MobiDB-lite"/>
    </source>
</evidence>
<dbReference type="Proteomes" id="UP001054945">
    <property type="component" value="Unassembled WGS sequence"/>
</dbReference>
<dbReference type="EMBL" id="BPLR01014849">
    <property type="protein sequence ID" value="GIY71740.1"/>
    <property type="molecule type" value="Genomic_DNA"/>
</dbReference>
<evidence type="ECO:0000313" key="3">
    <source>
        <dbReference type="Proteomes" id="UP001054945"/>
    </source>
</evidence>
<gene>
    <name evidence="2" type="ORF">CEXT_628211</name>
</gene>
<organism evidence="2 3">
    <name type="scientific">Caerostris extrusa</name>
    <name type="common">Bark spider</name>
    <name type="synonym">Caerostris bankana</name>
    <dbReference type="NCBI Taxonomy" id="172846"/>
    <lineage>
        <taxon>Eukaryota</taxon>
        <taxon>Metazoa</taxon>
        <taxon>Ecdysozoa</taxon>
        <taxon>Arthropoda</taxon>
        <taxon>Chelicerata</taxon>
        <taxon>Arachnida</taxon>
        <taxon>Araneae</taxon>
        <taxon>Araneomorphae</taxon>
        <taxon>Entelegynae</taxon>
        <taxon>Araneoidea</taxon>
        <taxon>Araneidae</taxon>
        <taxon>Caerostris</taxon>
    </lineage>
</organism>
<comment type="caution">
    <text evidence="2">The sequence shown here is derived from an EMBL/GenBank/DDBJ whole genome shotgun (WGS) entry which is preliminary data.</text>
</comment>
<evidence type="ECO:0000313" key="2">
    <source>
        <dbReference type="EMBL" id="GIY71740.1"/>
    </source>
</evidence>
<accession>A0AAV4VN07</accession>
<proteinExistence type="predicted"/>
<dbReference type="AlphaFoldDB" id="A0AAV4VN07"/>
<reference evidence="2 3" key="1">
    <citation type="submission" date="2021-06" db="EMBL/GenBank/DDBJ databases">
        <title>Caerostris extrusa draft genome.</title>
        <authorList>
            <person name="Kono N."/>
            <person name="Arakawa K."/>
        </authorList>
    </citation>
    <scope>NUCLEOTIDE SEQUENCE [LARGE SCALE GENOMIC DNA]</scope>
</reference>
<feature type="region of interest" description="Disordered" evidence="1">
    <location>
        <begin position="1"/>
        <end position="28"/>
    </location>
</feature>
<keyword evidence="3" id="KW-1185">Reference proteome</keyword>
<protein>
    <submittedName>
        <fullName evidence="2">Uncharacterized protein</fullName>
    </submittedName>
</protein>
<sequence length="91" mass="10193">MSSPAKGKLKNGEETRKCKNSSGEAYRNPGFNYVVAPMLIRRLSFYGSCCPATRKRHLSVTQKKRRSISASKMQICPPRMPAAVCICPMQR</sequence>
<name>A0AAV4VN07_CAEEX</name>